<proteinExistence type="predicted"/>
<evidence type="ECO:0000256" key="2">
    <source>
        <dbReference type="SAM" id="Phobius"/>
    </source>
</evidence>
<evidence type="ECO:0000256" key="1">
    <source>
        <dbReference type="SAM" id="MobiDB-lite"/>
    </source>
</evidence>
<dbReference type="RefSeq" id="WP_091177710.1">
    <property type="nucleotide sequence ID" value="NZ_FOFA01000001.1"/>
</dbReference>
<dbReference type="Proteomes" id="UP000198504">
    <property type="component" value="Unassembled WGS sequence"/>
</dbReference>
<evidence type="ECO:0000313" key="4">
    <source>
        <dbReference type="Proteomes" id="UP000198504"/>
    </source>
</evidence>
<keyword evidence="2" id="KW-1133">Transmembrane helix</keyword>
<dbReference type="EMBL" id="FOFA01000001">
    <property type="protein sequence ID" value="SEP80787.1"/>
    <property type="molecule type" value="Genomic_DNA"/>
</dbReference>
<gene>
    <name evidence="3" type="ORF">SAMN05421756_101748</name>
</gene>
<feature type="transmembrane region" description="Helical" evidence="2">
    <location>
        <begin position="40"/>
        <end position="59"/>
    </location>
</feature>
<sequence length="211" mass="23105">MSAHQPQTPPEPPGSLGVQAAAWPPPAGPRLRTRLTPARLRAWLNALLAVLLVALYLVAQHTYTATHLPPPRFQVLAPGAVAHGTWADFRLLSLTRTDRWGTESDDEAGEPQPGAEWVVARLEVTPRHRQDIELCQLLLAVTDGRTWEPASFDTPTHEGLSCVPEEPPAQTGVTYPVVVAYEVPSVDVDDVAGLALDPFSWRRYQLLRPPA</sequence>
<organism evidence="3 4">
    <name type="scientific">Microlunatus flavus</name>
    <dbReference type="NCBI Taxonomy" id="1036181"/>
    <lineage>
        <taxon>Bacteria</taxon>
        <taxon>Bacillati</taxon>
        <taxon>Actinomycetota</taxon>
        <taxon>Actinomycetes</taxon>
        <taxon>Propionibacteriales</taxon>
        <taxon>Propionibacteriaceae</taxon>
        <taxon>Microlunatus</taxon>
    </lineage>
</organism>
<feature type="region of interest" description="Disordered" evidence="1">
    <location>
        <begin position="1"/>
        <end position="29"/>
    </location>
</feature>
<dbReference type="STRING" id="1036181.SAMN05421756_101748"/>
<dbReference type="OrthoDB" id="95116at85015"/>
<name>A0A1H9AWC9_9ACTN</name>
<accession>A0A1H9AWC9</accession>
<evidence type="ECO:0008006" key="5">
    <source>
        <dbReference type="Google" id="ProtNLM"/>
    </source>
</evidence>
<evidence type="ECO:0000313" key="3">
    <source>
        <dbReference type="EMBL" id="SEP80787.1"/>
    </source>
</evidence>
<keyword evidence="2" id="KW-0812">Transmembrane</keyword>
<reference evidence="4" key="1">
    <citation type="submission" date="2016-10" db="EMBL/GenBank/DDBJ databases">
        <authorList>
            <person name="Varghese N."/>
            <person name="Submissions S."/>
        </authorList>
    </citation>
    <scope>NUCLEOTIDE SEQUENCE [LARGE SCALE GENOMIC DNA]</scope>
    <source>
        <strain evidence="4">CGMCC 4.6856</strain>
    </source>
</reference>
<keyword evidence="4" id="KW-1185">Reference proteome</keyword>
<keyword evidence="2" id="KW-0472">Membrane</keyword>
<dbReference type="AlphaFoldDB" id="A0A1H9AWC9"/>
<protein>
    <recommendedName>
        <fullName evidence="5">DUF4352 domain-containing protein</fullName>
    </recommendedName>
</protein>